<dbReference type="PANTHER" id="PTHR31236">
    <property type="entry name" value="BURP DOMAIN PROTEIN USPL1-LIKE"/>
    <property type="match status" value="1"/>
</dbReference>
<dbReference type="HOGENOM" id="CLU_112298_0_0_1"/>
<dbReference type="PROSITE" id="PS51277">
    <property type="entry name" value="BURP"/>
    <property type="match status" value="1"/>
</dbReference>
<feature type="signal peptide" evidence="1">
    <location>
        <begin position="1"/>
        <end position="26"/>
    </location>
</feature>
<keyword evidence="1" id="KW-0732">Signal</keyword>
<keyword evidence="4" id="KW-1185">Reference proteome</keyword>
<evidence type="ECO:0000313" key="4">
    <source>
        <dbReference type="Proteomes" id="UP000017836"/>
    </source>
</evidence>
<organism evidence="3 4">
    <name type="scientific">Amborella trichopoda</name>
    <dbReference type="NCBI Taxonomy" id="13333"/>
    <lineage>
        <taxon>Eukaryota</taxon>
        <taxon>Viridiplantae</taxon>
        <taxon>Streptophyta</taxon>
        <taxon>Embryophyta</taxon>
        <taxon>Tracheophyta</taxon>
        <taxon>Spermatophyta</taxon>
        <taxon>Magnoliopsida</taxon>
        <taxon>Amborellales</taxon>
        <taxon>Amborellaceae</taxon>
        <taxon>Amborella</taxon>
    </lineage>
</organism>
<dbReference type="InterPro" id="IPR044816">
    <property type="entry name" value="BURP"/>
</dbReference>
<dbReference type="Pfam" id="PF03181">
    <property type="entry name" value="BURP"/>
    <property type="match status" value="1"/>
</dbReference>
<feature type="domain" description="BURP" evidence="2">
    <location>
        <begin position="85"/>
        <end position="214"/>
    </location>
</feature>
<accession>W1Q0N7</accession>
<dbReference type="InterPro" id="IPR004873">
    <property type="entry name" value="BURP_dom"/>
</dbReference>
<dbReference type="Gramene" id="ERN13560">
    <property type="protein sequence ID" value="ERN13560"/>
    <property type="gene ID" value="AMTR_s00041p00236870"/>
</dbReference>
<gene>
    <name evidence="3" type="ORF">AMTR_s00041p00236870</name>
</gene>
<evidence type="ECO:0000259" key="2">
    <source>
        <dbReference type="PROSITE" id="PS51277"/>
    </source>
</evidence>
<proteinExistence type="predicted"/>
<reference evidence="4" key="1">
    <citation type="journal article" date="2013" name="Science">
        <title>The Amborella genome and the evolution of flowering plants.</title>
        <authorList>
            <consortium name="Amborella Genome Project"/>
        </authorList>
    </citation>
    <scope>NUCLEOTIDE SEQUENCE [LARGE SCALE GENOMIC DNA]</scope>
</reference>
<dbReference type="AlphaFoldDB" id="W1Q0N7"/>
<feature type="chain" id="PRO_5004808332" description="BURP domain-containing protein" evidence="1">
    <location>
        <begin position="27"/>
        <end position="214"/>
    </location>
</feature>
<protein>
    <recommendedName>
        <fullName evidence="2">BURP domain-containing protein</fullName>
    </recommendedName>
</protein>
<feature type="non-terminal residue" evidence="3">
    <location>
        <position position="214"/>
    </location>
</feature>
<dbReference type="EMBL" id="KI392588">
    <property type="protein sequence ID" value="ERN13560.1"/>
    <property type="molecule type" value="Genomic_DNA"/>
</dbReference>
<name>W1Q0N7_AMBTC</name>
<dbReference type="PANTHER" id="PTHR31236:SF2">
    <property type="entry name" value="BURP DOMAIN PROTEIN RD22"/>
    <property type="match status" value="1"/>
</dbReference>
<evidence type="ECO:0000256" key="1">
    <source>
        <dbReference type="SAM" id="SignalP"/>
    </source>
</evidence>
<dbReference type="Proteomes" id="UP000017836">
    <property type="component" value="Unassembled WGS sequence"/>
</dbReference>
<evidence type="ECO:0000313" key="3">
    <source>
        <dbReference type="EMBL" id="ERN13560.1"/>
    </source>
</evidence>
<sequence length="214" mass="23746">MESLPLPLACALLLLAARLSHYHVAATPERYWAQAFPNTRMPDVISARFRPVQSGLQCMGSGNKDPRFLYSDFSKENRDPSESTLFLEKDLKVGMNKILYFRKSEFSCASPFLSREVADAIPFSSAELPRILQRFSFPPASSEAVEVGVTLKWCESLEAGEKCLTSLAAMIDYATTSAQDHNITMLRTSINKASVLQAYTAIKVQRVPTKPSST</sequence>